<dbReference type="AlphaFoldDB" id="A0A251ZVG6"/>
<dbReference type="RefSeq" id="WP_008854493.1">
    <property type="nucleotide sequence ID" value="NZ_JOPB01000005.1"/>
</dbReference>
<dbReference type="SUPFAM" id="SSF52799">
    <property type="entry name" value="(Phosphotyrosine protein) phosphatases II"/>
    <property type="match status" value="1"/>
</dbReference>
<dbReference type="InterPro" id="IPR000340">
    <property type="entry name" value="Dual-sp_phosphatase_cat-dom"/>
</dbReference>
<dbReference type="Pfam" id="PF00782">
    <property type="entry name" value="DSPc"/>
    <property type="match status" value="1"/>
</dbReference>
<evidence type="ECO:0000259" key="1">
    <source>
        <dbReference type="Pfam" id="PF00782"/>
    </source>
</evidence>
<feature type="domain" description="Dual specificity phosphatase catalytic" evidence="1">
    <location>
        <begin position="9"/>
        <end position="138"/>
    </location>
</feature>
<comment type="caution">
    <text evidence="2">The sequence shown here is derived from an EMBL/GenBank/DDBJ whole genome shotgun (WGS) entry which is preliminary data.</text>
</comment>
<organism evidence="2 3">
    <name type="scientific">Commensalibacter intestini</name>
    <dbReference type="NCBI Taxonomy" id="479936"/>
    <lineage>
        <taxon>Bacteria</taxon>
        <taxon>Pseudomonadati</taxon>
        <taxon>Pseudomonadota</taxon>
        <taxon>Alphaproteobacteria</taxon>
        <taxon>Acetobacterales</taxon>
        <taxon>Acetobacteraceae</taxon>
    </lineage>
</organism>
<keyword evidence="3" id="KW-1185">Reference proteome</keyword>
<gene>
    <name evidence="2" type="ORF">HK18_07030</name>
</gene>
<evidence type="ECO:0000313" key="3">
    <source>
        <dbReference type="Proteomes" id="UP000194946"/>
    </source>
</evidence>
<reference evidence="3" key="1">
    <citation type="submission" date="2014-06" db="EMBL/GenBank/DDBJ databases">
        <authorList>
            <person name="Winans N.J."/>
            <person name="Newell P.D."/>
            <person name="Douglas A.E."/>
        </authorList>
    </citation>
    <scope>NUCLEOTIDE SEQUENCE [LARGE SCALE GENOMIC DNA]</scope>
    <source>
        <strain evidence="3">DmL_052</strain>
    </source>
</reference>
<dbReference type="Proteomes" id="UP000194946">
    <property type="component" value="Unassembled WGS sequence"/>
</dbReference>
<name>A0A251ZVG6_9PROT</name>
<dbReference type="InterPro" id="IPR029021">
    <property type="entry name" value="Prot-tyrosine_phosphatase-like"/>
</dbReference>
<protein>
    <submittedName>
        <fullName evidence="2">Protein tyrosine phosphatase</fullName>
    </submittedName>
</protein>
<dbReference type="EMBL" id="JOPB01000005">
    <property type="protein sequence ID" value="OUI78639.1"/>
    <property type="molecule type" value="Genomic_DNA"/>
</dbReference>
<dbReference type="Gene3D" id="3.90.190.10">
    <property type="entry name" value="Protein tyrosine phosphatase superfamily"/>
    <property type="match status" value="1"/>
</dbReference>
<accession>A0A251ZVG6</accession>
<evidence type="ECO:0000313" key="2">
    <source>
        <dbReference type="EMBL" id="OUI78639.1"/>
    </source>
</evidence>
<proteinExistence type="predicted"/>
<sequence>MQKIGNWNIYVGTKDEHKIATSEGMKIVCALNRAKGYVTHQSVVGWSGRGCNKDSPYYLFKQTDDAIYLNMIDGDNPEYIHDNMINSALNFIKIALNNNDKVFIYCSLGESRSPSIALMYLLENGLIEKENAIAKFQADYYNKYSPKSGNLEYIQNRWLKNA</sequence>